<dbReference type="InterPro" id="IPR020103">
    <property type="entry name" value="PsdUridine_synth_cat_dom_sf"/>
</dbReference>
<dbReference type="GO" id="GO:0000455">
    <property type="term" value="P:enzyme-directed rRNA pseudouridine synthesis"/>
    <property type="evidence" value="ECO:0007669"/>
    <property type="project" value="TreeGrafter"/>
</dbReference>
<sequence length="227" mass="25763">MNLTIDIIDRQPGFIIVNKPPGVGFHDEAEAAGFFNQVKSTLNIDQLYPVHRLDKMTSGLLIFATTKEAATEFQHLFADKQVEKYYLALSDQKPKKKQGLIKGDMEKSRRGMWKLTRSMNNPAISQFFSFSLANKTRLFIVKPHTGKTHQIRVALASIGSAIIGDDYYSKTSSDRGYLHAYSLKFQFNKQHYHYQVQPTSGELFLAATCQEQLKQIGCPGELNWPQV</sequence>
<dbReference type="PROSITE" id="PS01129">
    <property type="entry name" value="PSI_RLU"/>
    <property type="match status" value="1"/>
</dbReference>
<dbReference type="Gene3D" id="3.30.2350.10">
    <property type="entry name" value="Pseudouridine synthase"/>
    <property type="match status" value="1"/>
</dbReference>
<proteinExistence type="inferred from homology"/>
<dbReference type="RefSeq" id="WP_189767550.1">
    <property type="nucleotide sequence ID" value="NZ_BNCK01000002.1"/>
</dbReference>
<comment type="caution">
    <text evidence="3">The sequence shown here is derived from an EMBL/GenBank/DDBJ whole genome shotgun (WGS) entry which is preliminary data.</text>
</comment>
<dbReference type="InterPro" id="IPR006224">
    <property type="entry name" value="PsdUridine_synth_RluA-like_CS"/>
</dbReference>
<dbReference type="SUPFAM" id="SSF55120">
    <property type="entry name" value="Pseudouridine synthase"/>
    <property type="match status" value="1"/>
</dbReference>
<dbReference type="GO" id="GO:0009982">
    <property type="term" value="F:pseudouridine synthase activity"/>
    <property type="evidence" value="ECO:0007669"/>
    <property type="project" value="InterPro"/>
</dbReference>
<protein>
    <submittedName>
        <fullName evidence="3">RNA pseudouridine synthase</fullName>
    </submittedName>
</protein>
<name>A0A919BDF8_9GAMM</name>
<feature type="domain" description="Pseudouridine synthase RsuA/RluA-like" evidence="2">
    <location>
        <begin position="14"/>
        <end position="157"/>
    </location>
</feature>
<organism evidence="3 4">
    <name type="scientific">Thalassotalea marina</name>
    <dbReference type="NCBI Taxonomy" id="1673741"/>
    <lineage>
        <taxon>Bacteria</taxon>
        <taxon>Pseudomonadati</taxon>
        <taxon>Pseudomonadota</taxon>
        <taxon>Gammaproteobacteria</taxon>
        <taxon>Alteromonadales</taxon>
        <taxon>Colwelliaceae</taxon>
        <taxon>Thalassotalea</taxon>
    </lineage>
</organism>
<dbReference type="PANTHER" id="PTHR21600:SF87">
    <property type="entry name" value="RNA PSEUDOURIDYLATE SYNTHASE DOMAIN-CONTAINING PROTEIN 1"/>
    <property type="match status" value="1"/>
</dbReference>
<dbReference type="GO" id="GO:0003723">
    <property type="term" value="F:RNA binding"/>
    <property type="evidence" value="ECO:0007669"/>
    <property type="project" value="InterPro"/>
</dbReference>
<evidence type="ECO:0000256" key="1">
    <source>
        <dbReference type="ARBA" id="ARBA00010876"/>
    </source>
</evidence>
<comment type="similarity">
    <text evidence="1">Belongs to the pseudouridine synthase RluA family.</text>
</comment>
<gene>
    <name evidence="3" type="ORF">GCM10017161_08170</name>
</gene>
<evidence type="ECO:0000313" key="4">
    <source>
        <dbReference type="Proteomes" id="UP000623842"/>
    </source>
</evidence>
<dbReference type="InterPro" id="IPR050188">
    <property type="entry name" value="RluA_PseudoU_synthase"/>
</dbReference>
<evidence type="ECO:0000259" key="2">
    <source>
        <dbReference type="Pfam" id="PF00849"/>
    </source>
</evidence>
<reference evidence="3" key="2">
    <citation type="submission" date="2020-09" db="EMBL/GenBank/DDBJ databases">
        <authorList>
            <person name="Sun Q."/>
            <person name="Kim S."/>
        </authorList>
    </citation>
    <scope>NUCLEOTIDE SEQUENCE</scope>
    <source>
        <strain evidence="3">KCTC 42731</strain>
    </source>
</reference>
<dbReference type="EMBL" id="BNCK01000002">
    <property type="protein sequence ID" value="GHF83241.1"/>
    <property type="molecule type" value="Genomic_DNA"/>
</dbReference>
<keyword evidence="4" id="KW-1185">Reference proteome</keyword>
<dbReference type="AlphaFoldDB" id="A0A919BDF8"/>
<dbReference type="Proteomes" id="UP000623842">
    <property type="component" value="Unassembled WGS sequence"/>
</dbReference>
<reference evidence="3" key="1">
    <citation type="journal article" date="2014" name="Int. J. Syst. Evol. Microbiol.">
        <title>Complete genome sequence of Corynebacterium casei LMG S-19264T (=DSM 44701T), isolated from a smear-ripened cheese.</title>
        <authorList>
            <consortium name="US DOE Joint Genome Institute (JGI-PGF)"/>
            <person name="Walter F."/>
            <person name="Albersmeier A."/>
            <person name="Kalinowski J."/>
            <person name="Ruckert C."/>
        </authorList>
    </citation>
    <scope>NUCLEOTIDE SEQUENCE</scope>
    <source>
        <strain evidence="3">KCTC 42731</strain>
    </source>
</reference>
<dbReference type="PANTHER" id="PTHR21600">
    <property type="entry name" value="MITOCHONDRIAL RNA PSEUDOURIDINE SYNTHASE"/>
    <property type="match status" value="1"/>
</dbReference>
<dbReference type="CDD" id="cd02869">
    <property type="entry name" value="PseudoU_synth_RluA_like"/>
    <property type="match status" value="1"/>
</dbReference>
<dbReference type="InterPro" id="IPR006145">
    <property type="entry name" value="PsdUridine_synth_RsuA/RluA"/>
</dbReference>
<dbReference type="NCBIfam" id="TIGR01621">
    <property type="entry name" value="RluA-like"/>
    <property type="match status" value="1"/>
</dbReference>
<accession>A0A919BDF8</accession>
<evidence type="ECO:0000313" key="3">
    <source>
        <dbReference type="EMBL" id="GHF83241.1"/>
    </source>
</evidence>
<dbReference type="Pfam" id="PF00849">
    <property type="entry name" value="PseudoU_synth_2"/>
    <property type="match status" value="1"/>
</dbReference>
<dbReference type="GO" id="GO:0140098">
    <property type="term" value="F:catalytic activity, acting on RNA"/>
    <property type="evidence" value="ECO:0007669"/>
    <property type="project" value="UniProtKB-ARBA"/>
</dbReference>
<dbReference type="InterPro" id="IPR006508">
    <property type="entry name" value="PsdUridine_synth_RluA-like"/>
</dbReference>